<dbReference type="Proteomes" id="UP000002030">
    <property type="component" value="Chromosome"/>
</dbReference>
<dbReference type="InterPro" id="IPR010290">
    <property type="entry name" value="TM_effector"/>
</dbReference>
<proteinExistence type="predicted"/>
<keyword evidence="5 7" id="KW-1133">Transmembrane helix</keyword>
<feature type="transmembrane region" description="Helical" evidence="7">
    <location>
        <begin position="313"/>
        <end position="336"/>
    </location>
</feature>
<gene>
    <name evidence="8" type="ordered locus">Taci_0181</name>
</gene>
<dbReference type="Pfam" id="PF05977">
    <property type="entry name" value="MFS_3"/>
    <property type="match status" value="1"/>
</dbReference>
<evidence type="ECO:0000256" key="5">
    <source>
        <dbReference type="ARBA" id="ARBA00022989"/>
    </source>
</evidence>
<keyword evidence="3" id="KW-1003">Cell membrane</keyword>
<dbReference type="EnsemblBacteria" id="ACZ18421">
    <property type="protein sequence ID" value="ACZ18421"/>
    <property type="gene ID" value="Taci_0181"/>
</dbReference>
<feature type="transmembrane region" description="Helical" evidence="7">
    <location>
        <begin position="348"/>
        <end position="367"/>
    </location>
</feature>
<feature type="transmembrane region" description="Helical" evidence="7">
    <location>
        <begin position="105"/>
        <end position="123"/>
    </location>
</feature>
<dbReference type="SUPFAM" id="SSF103473">
    <property type="entry name" value="MFS general substrate transporter"/>
    <property type="match status" value="1"/>
</dbReference>
<accession>D1B818</accession>
<name>D1B818_THEAS</name>
<dbReference type="GO" id="GO:0005886">
    <property type="term" value="C:plasma membrane"/>
    <property type="evidence" value="ECO:0007669"/>
    <property type="project" value="UniProtKB-SubCell"/>
</dbReference>
<dbReference type="Gene3D" id="1.20.1250.20">
    <property type="entry name" value="MFS general substrate transporter like domains"/>
    <property type="match status" value="1"/>
</dbReference>
<dbReference type="PANTHER" id="PTHR23513:SF11">
    <property type="entry name" value="STAPHYLOFERRIN A TRANSPORTER"/>
    <property type="match status" value="1"/>
</dbReference>
<feature type="transmembrane region" description="Helical" evidence="7">
    <location>
        <begin position="227"/>
        <end position="249"/>
    </location>
</feature>
<protein>
    <submittedName>
        <fullName evidence="8">Major facilitator superfamily MFS_1</fullName>
    </submittedName>
</protein>
<dbReference type="KEGG" id="tai:Taci_0181"/>
<feature type="transmembrane region" description="Helical" evidence="7">
    <location>
        <begin position="48"/>
        <end position="69"/>
    </location>
</feature>
<dbReference type="HOGENOM" id="CLU_034180_11_2_0"/>
<dbReference type="AlphaFoldDB" id="D1B818"/>
<keyword evidence="6 7" id="KW-0472">Membrane</keyword>
<feature type="transmembrane region" description="Helical" evidence="7">
    <location>
        <begin position="290"/>
        <end position="307"/>
    </location>
</feature>
<evidence type="ECO:0000256" key="4">
    <source>
        <dbReference type="ARBA" id="ARBA00022692"/>
    </source>
</evidence>
<keyword evidence="9" id="KW-1185">Reference proteome</keyword>
<evidence type="ECO:0000256" key="6">
    <source>
        <dbReference type="ARBA" id="ARBA00023136"/>
    </source>
</evidence>
<keyword evidence="2" id="KW-0813">Transport</keyword>
<feature type="transmembrane region" description="Helical" evidence="7">
    <location>
        <begin position="20"/>
        <end position="42"/>
    </location>
</feature>
<sequence length="401" mass="42703">MGSMRGLFRSLRHRNFRLFFMGQSVSLTGFWMQKVATGWLVYRLTDSPMALGTVDFAGSIPMLFLTPFTGAVLDRLDLRRTLFVCQALCALQALALGILTLAGVISFWHVVLLSAAMGVINSFEMPTRHSMVPQLLDNRDDLGNALALNSSLFNLARLVGPSVAGFAIAKLGEGICFLANGVSYLATLKALTMMNLPRVDRPASRSSTLDDLLAGWRYGMENRTIRSVLLTLSALSFFAFPYLVMLPAVARDVLRGDSVTLGLLTSATGVGGLTGALFMAWASGMDLKRLLPTAVLAFGLSLTAFGASRVTGLSMISVACAGFSMVMCLIGSNTLLQLNAEDSKRSRVMSLYILAVMGMGPFGSLIIGGLSKALGVSMGIALGGVLTLLSGGLLMTSLRNR</sequence>
<evidence type="ECO:0000256" key="2">
    <source>
        <dbReference type="ARBA" id="ARBA00022448"/>
    </source>
</evidence>
<feature type="transmembrane region" description="Helical" evidence="7">
    <location>
        <begin position="261"/>
        <end position="283"/>
    </location>
</feature>
<evidence type="ECO:0000256" key="7">
    <source>
        <dbReference type="SAM" id="Phobius"/>
    </source>
</evidence>
<keyword evidence="4 7" id="KW-0812">Transmembrane</keyword>
<feature type="transmembrane region" description="Helical" evidence="7">
    <location>
        <begin position="373"/>
        <end position="395"/>
    </location>
</feature>
<dbReference type="EMBL" id="CP001818">
    <property type="protein sequence ID" value="ACZ18421.1"/>
    <property type="molecule type" value="Genomic_DNA"/>
</dbReference>
<dbReference type="CDD" id="cd06173">
    <property type="entry name" value="MFS_MefA_like"/>
    <property type="match status" value="1"/>
</dbReference>
<reference evidence="8 9" key="1">
    <citation type="journal article" date="2009" name="Stand. Genomic Sci.">
        <title>Complete genome sequence of Thermanaerovibrio acidaminovorans type strain (Su883).</title>
        <authorList>
            <person name="Chovatia M."/>
            <person name="Sikorski J."/>
            <person name="Schroder M."/>
            <person name="Lapidus A."/>
            <person name="Nolan M."/>
            <person name="Tice H."/>
            <person name="Glavina Del Rio T."/>
            <person name="Copeland A."/>
            <person name="Cheng J.F."/>
            <person name="Lucas S."/>
            <person name="Chen F."/>
            <person name="Bruce D."/>
            <person name="Goodwin L."/>
            <person name="Pitluck S."/>
            <person name="Ivanova N."/>
            <person name="Mavromatis K."/>
            <person name="Ovchinnikova G."/>
            <person name="Pati A."/>
            <person name="Chen A."/>
            <person name="Palaniappan K."/>
            <person name="Land M."/>
            <person name="Hauser L."/>
            <person name="Chang Y.J."/>
            <person name="Jeffries C.D."/>
            <person name="Chain P."/>
            <person name="Saunders E."/>
            <person name="Detter J.C."/>
            <person name="Brettin T."/>
            <person name="Rohde M."/>
            <person name="Goker M."/>
            <person name="Spring S."/>
            <person name="Bristow J."/>
            <person name="Markowitz V."/>
            <person name="Hugenholtz P."/>
            <person name="Kyrpides N.C."/>
            <person name="Klenk H.P."/>
            <person name="Eisen J.A."/>
        </authorList>
    </citation>
    <scope>NUCLEOTIDE SEQUENCE [LARGE SCALE GENOMIC DNA]</scope>
    <source>
        <strain evidence="9">ATCC 49978 / DSM 6589 / Su883</strain>
    </source>
</reference>
<evidence type="ECO:0000313" key="8">
    <source>
        <dbReference type="EMBL" id="ACZ18421.1"/>
    </source>
</evidence>
<dbReference type="eggNOG" id="COG2814">
    <property type="taxonomic scope" value="Bacteria"/>
</dbReference>
<evidence type="ECO:0000256" key="3">
    <source>
        <dbReference type="ARBA" id="ARBA00022475"/>
    </source>
</evidence>
<dbReference type="STRING" id="525903.Taci_0181"/>
<evidence type="ECO:0000313" key="9">
    <source>
        <dbReference type="Proteomes" id="UP000002030"/>
    </source>
</evidence>
<dbReference type="PANTHER" id="PTHR23513">
    <property type="entry name" value="INTEGRAL MEMBRANE EFFLUX PROTEIN-RELATED"/>
    <property type="match status" value="1"/>
</dbReference>
<dbReference type="InterPro" id="IPR036259">
    <property type="entry name" value="MFS_trans_sf"/>
</dbReference>
<evidence type="ECO:0000256" key="1">
    <source>
        <dbReference type="ARBA" id="ARBA00004651"/>
    </source>
</evidence>
<organism evidence="8 9">
    <name type="scientific">Thermanaerovibrio acidaminovorans (strain ATCC 49978 / DSM 6589 / Su883)</name>
    <name type="common">Selenomonas acidaminovorans</name>
    <dbReference type="NCBI Taxonomy" id="525903"/>
    <lineage>
        <taxon>Bacteria</taxon>
        <taxon>Thermotogati</taxon>
        <taxon>Synergistota</taxon>
        <taxon>Synergistia</taxon>
        <taxon>Synergistales</taxon>
        <taxon>Synergistaceae</taxon>
        <taxon>Thermanaerovibrio</taxon>
    </lineage>
</organism>
<dbReference type="OrthoDB" id="9763297at2"/>
<comment type="subcellular location">
    <subcellularLocation>
        <location evidence="1">Cell membrane</location>
        <topology evidence="1">Multi-pass membrane protein</topology>
    </subcellularLocation>
</comment>